<feature type="coiled-coil region" evidence="1">
    <location>
        <begin position="91"/>
        <end position="154"/>
    </location>
</feature>
<feature type="coiled-coil region" evidence="1">
    <location>
        <begin position="242"/>
        <end position="269"/>
    </location>
</feature>
<dbReference type="AlphaFoldDB" id="A0A8S1MKI8"/>
<name>A0A8S1MKI8_PARPR</name>
<evidence type="ECO:0000256" key="1">
    <source>
        <dbReference type="SAM" id="Coils"/>
    </source>
</evidence>
<proteinExistence type="predicted"/>
<organism evidence="2 3">
    <name type="scientific">Paramecium primaurelia</name>
    <dbReference type="NCBI Taxonomy" id="5886"/>
    <lineage>
        <taxon>Eukaryota</taxon>
        <taxon>Sar</taxon>
        <taxon>Alveolata</taxon>
        <taxon>Ciliophora</taxon>
        <taxon>Intramacronucleata</taxon>
        <taxon>Oligohymenophorea</taxon>
        <taxon>Peniculida</taxon>
        <taxon>Parameciidae</taxon>
        <taxon>Paramecium</taxon>
    </lineage>
</organism>
<comment type="caution">
    <text evidence="2">The sequence shown here is derived from an EMBL/GenBank/DDBJ whole genome shotgun (WGS) entry which is preliminary data.</text>
</comment>
<accession>A0A8S1MKI8</accession>
<gene>
    <name evidence="2" type="ORF">PPRIM_AZ9-3.1.T0640210</name>
</gene>
<protein>
    <submittedName>
        <fullName evidence="2">Uncharacterized protein</fullName>
    </submittedName>
</protein>
<reference evidence="2" key="1">
    <citation type="submission" date="2021-01" db="EMBL/GenBank/DDBJ databases">
        <authorList>
            <consortium name="Genoscope - CEA"/>
            <person name="William W."/>
        </authorList>
    </citation>
    <scope>NUCLEOTIDE SEQUENCE</scope>
</reference>
<evidence type="ECO:0000313" key="3">
    <source>
        <dbReference type="Proteomes" id="UP000688137"/>
    </source>
</evidence>
<evidence type="ECO:0000313" key="2">
    <source>
        <dbReference type="EMBL" id="CAD8080878.1"/>
    </source>
</evidence>
<keyword evidence="1" id="KW-0175">Coiled coil</keyword>
<dbReference type="EMBL" id="CAJJDM010000066">
    <property type="protein sequence ID" value="CAD8080878.1"/>
    <property type="molecule type" value="Genomic_DNA"/>
</dbReference>
<sequence length="698" mass="84479">MHEQYELYYTTFNQERERIRKFYTSLKSEESNRLLKSQSLNESLKKAEGFKNEKKLQIKQKAHKFNIKAKIIQRKNNQMQEHQFLGIIKQKNELVKKEIELEHRLNILNAEQTEQIRQNQIYKSMKQKIYLERVEQHQLKIEQEHQQLLEQMNNKFQKVEQYIQITRESEKQKFRSLSYKYLNYKQKAENLIQEKTENTFQEALDNMSKREQVYEKYIETKEKERKKIVRRNKLELVKFKRNKKRQESIEKSQKKLQEQERQKRILNKSTSIPKIIITEHDDQANNDVEVEVYEVPYSEEQTQTYEEKVITSKRNLKEEQSICTNINESSMQFTLPEPKIIESPNYKKPRRKSEKERQYQVLMTQEIKIESKIRKREIRQRIEFILYQLANPYKLILINTYVIIRQILFGYFSSIMNKFELALQTQQELFNYILSTQWKDDSEKQQLGVIFQKLQTTCNIKLDIDEFFTKEKQEQLKSYLYEKQQQIRKINKNLQEILNKQFQGQQSPSCVIAQLPPRFKNNKESYLQQINYFKSNLIELKSCHSKLCQNIELKQQREAITKQISLLQIAENFKFELNCLESELMQNRLQLSEQFENIRKQIEIIIEDNLLQNLVSYCTAITKANILLKKQLIIVKQINSFETKDFYLQMMEIDKENKQTSYSQDTDITSQQSPQKNYDQHQIINKNIRNQECLCTIF</sequence>
<dbReference type="Proteomes" id="UP000688137">
    <property type="component" value="Unassembled WGS sequence"/>
</dbReference>
<keyword evidence="3" id="KW-1185">Reference proteome</keyword>